<comment type="subcellular location">
    <subcellularLocation>
        <location evidence="4 18">Cytoplasm</location>
    </subcellularLocation>
</comment>
<dbReference type="InterPro" id="IPR016037">
    <property type="entry name" value="DHQ_synth_AroB"/>
</dbReference>
<dbReference type="PANTHER" id="PTHR43622">
    <property type="entry name" value="3-DEHYDROQUINATE SYNTHASE"/>
    <property type="match status" value="1"/>
</dbReference>
<dbReference type="InterPro" id="IPR056179">
    <property type="entry name" value="DHQS_C"/>
</dbReference>
<feature type="domain" description="3-dehydroquinate synthase N-terminal" evidence="19">
    <location>
        <begin position="73"/>
        <end position="184"/>
    </location>
</feature>
<proteinExistence type="inferred from homology"/>
<dbReference type="HAMAP" id="MF_00110">
    <property type="entry name" value="DHQ_synthase"/>
    <property type="match status" value="1"/>
</dbReference>
<evidence type="ECO:0000256" key="10">
    <source>
        <dbReference type="ARBA" id="ARBA00022605"/>
    </source>
</evidence>
<dbReference type="GO" id="GO:0005737">
    <property type="term" value="C:cytoplasm"/>
    <property type="evidence" value="ECO:0007669"/>
    <property type="project" value="UniProtKB-SubCell"/>
</dbReference>
<evidence type="ECO:0000256" key="4">
    <source>
        <dbReference type="ARBA" id="ARBA00004496"/>
    </source>
</evidence>
<feature type="binding site" evidence="18">
    <location>
        <begin position="134"/>
        <end position="135"/>
    </location>
    <ligand>
        <name>NAD(+)</name>
        <dbReference type="ChEBI" id="CHEBI:57540"/>
    </ligand>
</feature>
<evidence type="ECO:0000256" key="14">
    <source>
        <dbReference type="ARBA" id="ARBA00023027"/>
    </source>
</evidence>
<keyword evidence="22" id="KW-1185">Reference proteome</keyword>
<feature type="binding site" evidence="18">
    <location>
        <begin position="174"/>
        <end position="177"/>
    </location>
    <ligand>
        <name>NAD(+)</name>
        <dbReference type="ChEBI" id="CHEBI:57540"/>
    </ligand>
</feature>
<reference evidence="22" key="1">
    <citation type="submission" date="2015-08" db="EMBL/GenBank/DDBJ databases">
        <title>Vibrio galatheae sp. nov., a novel member of the Vibrionaceae family isolated from the Solomon Islands.</title>
        <authorList>
            <person name="Giubergia S."/>
            <person name="Machado H."/>
            <person name="Mateiu R.V."/>
            <person name="Gram L."/>
        </authorList>
    </citation>
    <scope>NUCLEOTIDE SEQUENCE [LARGE SCALE GENOMIC DNA]</scope>
    <source>
        <strain evidence="22">DSM 19584</strain>
    </source>
</reference>
<dbReference type="InterPro" id="IPR030963">
    <property type="entry name" value="DHQ_synth_fam"/>
</dbReference>
<evidence type="ECO:0000256" key="16">
    <source>
        <dbReference type="ARBA" id="ARBA00023239"/>
    </source>
</evidence>
<evidence type="ECO:0000256" key="17">
    <source>
        <dbReference type="ARBA" id="ARBA00023285"/>
    </source>
</evidence>
<evidence type="ECO:0000256" key="12">
    <source>
        <dbReference type="ARBA" id="ARBA00022741"/>
    </source>
</evidence>
<comment type="cofactor">
    <cofactor evidence="2 18">
        <name>NAD(+)</name>
        <dbReference type="ChEBI" id="CHEBI:57540"/>
    </cofactor>
</comment>
<feature type="binding site" evidence="18">
    <location>
        <begin position="110"/>
        <end position="114"/>
    </location>
    <ligand>
        <name>NAD(+)</name>
        <dbReference type="ChEBI" id="CHEBI:57540"/>
    </ligand>
</feature>
<dbReference type="GO" id="GO:0009423">
    <property type="term" value="P:chorismate biosynthetic process"/>
    <property type="evidence" value="ECO:0007669"/>
    <property type="project" value="UniProtKB-UniRule"/>
</dbReference>
<dbReference type="Gene3D" id="1.20.1090.10">
    <property type="entry name" value="Dehydroquinate synthase-like - alpha domain"/>
    <property type="match status" value="1"/>
</dbReference>
<protein>
    <recommendedName>
        <fullName evidence="8 18">3-dehydroquinate synthase</fullName>
        <shortName evidence="18">DHQS</shortName>
        <ecNumber evidence="7 18">4.2.3.4</ecNumber>
    </recommendedName>
</protein>
<keyword evidence="17 18" id="KW-0170">Cobalt</keyword>
<dbReference type="Pfam" id="PF01761">
    <property type="entry name" value="DHQ_synthase"/>
    <property type="match status" value="1"/>
</dbReference>
<accession>A0A0M0HKM0</accession>
<evidence type="ECO:0000256" key="13">
    <source>
        <dbReference type="ARBA" id="ARBA00022833"/>
    </source>
</evidence>
<keyword evidence="9 18" id="KW-0963">Cytoplasm</keyword>
<evidence type="ECO:0000256" key="2">
    <source>
        <dbReference type="ARBA" id="ARBA00001911"/>
    </source>
</evidence>
<sequence>MERITVSLGERSYPISIGAGLFNDPAHLSFLNHFQQSAKQKVVVISNVTVAPLYADKILYLLEQQGCEASLLELPDGEQYKSLDTFNTVMSYLLEGSYARDVVIIALGGGVIGDLVGFSAACYQRGVDFIQIPTTLLSQVDSSVGGKTAVNHKLGKNMIGAFYQPKSVIIDTDCLATLPKREFAAGIAEVIKYGIIYDEAFFVWLEEHLDKLYALDEQALTYAIARCCQIKAEVVAQDEKESGIRALLNLGHTFGHAIEAELGYGNWLHGEAVSAGTVMAAKTAHLQGLISEQQLERMINLLKKAQLPVHTPAQMMFADFMKHMMRDKKVLAGELRLVLPTSIGTAEVVKGTPESIIEQAIDFGRGL</sequence>
<keyword evidence="15 18" id="KW-0057">Aromatic amino acid biosynthesis</keyword>
<keyword evidence="10 18" id="KW-0028">Amino-acid biosynthesis</keyword>
<evidence type="ECO:0000256" key="18">
    <source>
        <dbReference type="HAMAP-Rule" id="MF_00110"/>
    </source>
</evidence>
<dbReference type="SUPFAM" id="SSF56796">
    <property type="entry name" value="Dehydroquinate synthase-like"/>
    <property type="match status" value="1"/>
</dbReference>
<dbReference type="FunFam" id="3.40.50.1970:FF:000001">
    <property type="entry name" value="3-dehydroquinate synthase"/>
    <property type="match status" value="1"/>
</dbReference>
<evidence type="ECO:0000256" key="8">
    <source>
        <dbReference type="ARBA" id="ARBA00017684"/>
    </source>
</evidence>
<dbReference type="AlphaFoldDB" id="A0A0M0HKM0"/>
<gene>
    <name evidence="18" type="primary">aroB</name>
    <name evidence="21" type="ORF">AKJ17_14545</name>
</gene>
<keyword evidence="12 18" id="KW-0547">Nucleotide-binding</keyword>
<dbReference type="RefSeq" id="WP_053396544.1">
    <property type="nucleotide sequence ID" value="NZ_LHPJ01000014.1"/>
</dbReference>
<evidence type="ECO:0000256" key="15">
    <source>
        <dbReference type="ARBA" id="ARBA00023141"/>
    </source>
</evidence>
<evidence type="ECO:0000256" key="11">
    <source>
        <dbReference type="ARBA" id="ARBA00022723"/>
    </source>
</evidence>
<feature type="binding site" evidence="18">
    <location>
        <position position="252"/>
    </location>
    <ligand>
        <name>Zn(2+)</name>
        <dbReference type="ChEBI" id="CHEBI:29105"/>
    </ligand>
</feature>
<comment type="catalytic activity">
    <reaction evidence="1 18">
        <text>7-phospho-2-dehydro-3-deoxy-D-arabino-heptonate = 3-dehydroquinate + phosphate</text>
        <dbReference type="Rhea" id="RHEA:21968"/>
        <dbReference type="ChEBI" id="CHEBI:32364"/>
        <dbReference type="ChEBI" id="CHEBI:43474"/>
        <dbReference type="ChEBI" id="CHEBI:58394"/>
        <dbReference type="EC" id="4.2.3.4"/>
    </reaction>
</comment>
<dbReference type="InterPro" id="IPR050071">
    <property type="entry name" value="Dehydroquinate_synthase"/>
</dbReference>
<comment type="function">
    <text evidence="3 18">Catalyzes the conversion of 3-deoxy-D-arabino-heptulosonate 7-phosphate (DAHP) to dehydroquinate (DHQ).</text>
</comment>
<keyword evidence="11 18" id="KW-0479">Metal-binding</keyword>
<dbReference type="STRING" id="693.AKJ17_14545"/>
<dbReference type="PANTHER" id="PTHR43622:SF7">
    <property type="entry name" value="3-DEHYDROQUINATE SYNTHASE, CHLOROPLASTIC"/>
    <property type="match status" value="1"/>
</dbReference>
<evidence type="ECO:0000256" key="9">
    <source>
        <dbReference type="ARBA" id="ARBA00022490"/>
    </source>
</evidence>
<comment type="pathway">
    <text evidence="5 18">Metabolic intermediate biosynthesis; chorismate biosynthesis; chorismate from D-erythrose 4-phosphate and phosphoenolpyruvate: step 2/7.</text>
</comment>
<dbReference type="InterPro" id="IPR030960">
    <property type="entry name" value="DHQS/DOIS_N"/>
</dbReference>
<keyword evidence="14 18" id="KW-0520">NAD</keyword>
<evidence type="ECO:0000256" key="5">
    <source>
        <dbReference type="ARBA" id="ARBA00004661"/>
    </source>
</evidence>
<dbReference type="CDD" id="cd08195">
    <property type="entry name" value="DHQS"/>
    <property type="match status" value="1"/>
</dbReference>
<dbReference type="GO" id="GO:0008652">
    <property type="term" value="P:amino acid biosynthetic process"/>
    <property type="evidence" value="ECO:0007669"/>
    <property type="project" value="UniProtKB-KW"/>
</dbReference>
<evidence type="ECO:0000256" key="7">
    <source>
        <dbReference type="ARBA" id="ARBA00013031"/>
    </source>
</evidence>
<evidence type="ECO:0000259" key="20">
    <source>
        <dbReference type="Pfam" id="PF24621"/>
    </source>
</evidence>
<feature type="domain" description="3-dehydroquinate synthase C-terminal" evidence="20">
    <location>
        <begin position="186"/>
        <end position="330"/>
    </location>
</feature>
<dbReference type="Pfam" id="PF24621">
    <property type="entry name" value="DHQS_C"/>
    <property type="match status" value="1"/>
</dbReference>
<feature type="binding site" evidence="18">
    <location>
        <position position="156"/>
    </location>
    <ligand>
        <name>NAD(+)</name>
        <dbReference type="ChEBI" id="CHEBI:57540"/>
    </ligand>
</feature>
<organism evidence="21 22">
    <name type="scientific">Vibrio nereis</name>
    <dbReference type="NCBI Taxonomy" id="693"/>
    <lineage>
        <taxon>Bacteria</taxon>
        <taxon>Pseudomonadati</taxon>
        <taxon>Pseudomonadota</taxon>
        <taxon>Gammaproteobacteria</taxon>
        <taxon>Vibrionales</taxon>
        <taxon>Vibrionaceae</taxon>
        <taxon>Vibrio</taxon>
    </lineage>
</organism>
<evidence type="ECO:0000256" key="3">
    <source>
        <dbReference type="ARBA" id="ARBA00003485"/>
    </source>
</evidence>
<evidence type="ECO:0000313" key="21">
    <source>
        <dbReference type="EMBL" id="KOO02619.1"/>
    </source>
</evidence>
<dbReference type="GO" id="GO:0009073">
    <property type="term" value="P:aromatic amino acid family biosynthetic process"/>
    <property type="evidence" value="ECO:0007669"/>
    <property type="project" value="UniProtKB-KW"/>
</dbReference>
<feature type="binding site" evidence="18">
    <location>
        <begin position="76"/>
        <end position="81"/>
    </location>
    <ligand>
        <name>NAD(+)</name>
        <dbReference type="ChEBI" id="CHEBI:57540"/>
    </ligand>
</feature>
<comment type="cofactor">
    <cofactor evidence="18">
        <name>Co(2+)</name>
        <dbReference type="ChEBI" id="CHEBI:48828"/>
    </cofactor>
    <cofactor evidence="18">
        <name>Zn(2+)</name>
        <dbReference type="ChEBI" id="CHEBI:29105"/>
    </cofactor>
    <text evidence="18">Binds 1 divalent metal cation per subunit. Can use either Co(2+) or Zn(2+).</text>
</comment>
<dbReference type="NCBIfam" id="TIGR01357">
    <property type="entry name" value="aroB"/>
    <property type="match status" value="1"/>
</dbReference>
<dbReference type="EC" id="4.2.3.4" evidence="7 18"/>
<keyword evidence="13 18" id="KW-0862">Zinc</keyword>
<dbReference type="PIRSF" id="PIRSF001455">
    <property type="entry name" value="DHQ_synth"/>
    <property type="match status" value="1"/>
</dbReference>
<comment type="similarity">
    <text evidence="6 18">Belongs to the sugar phosphate cyclases superfamily. Dehydroquinate synthase family.</text>
</comment>
<evidence type="ECO:0000256" key="6">
    <source>
        <dbReference type="ARBA" id="ARBA00005412"/>
    </source>
</evidence>
<evidence type="ECO:0000259" key="19">
    <source>
        <dbReference type="Pfam" id="PF01761"/>
    </source>
</evidence>
<evidence type="ECO:0000256" key="1">
    <source>
        <dbReference type="ARBA" id="ARBA00001393"/>
    </source>
</evidence>
<keyword evidence="16 18" id="KW-0456">Lyase</keyword>
<dbReference type="FunFam" id="1.20.1090.10:FF:000002">
    <property type="entry name" value="3-dehydroquinate synthase"/>
    <property type="match status" value="1"/>
</dbReference>
<evidence type="ECO:0000313" key="22">
    <source>
        <dbReference type="Proteomes" id="UP000037515"/>
    </source>
</evidence>
<dbReference type="GO" id="GO:0046872">
    <property type="term" value="F:metal ion binding"/>
    <property type="evidence" value="ECO:0007669"/>
    <property type="project" value="UniProtKB-KW"/>
</dbReference>
<feature type="binding site" evidence="18">
    <location>
        <position position="189"/>
    </location>
    <ligand>
        <name>Zn(2+)</name>
        <dbReference type="ChEBI" id="CHEBI:29105"/>
    </ligand>
</feature>
<dbReference type="Proteomes" id="UP000037515">
    <property type="component" value="Unassembled WGS sequence"/>
</dbReference>
<dbReference type="GO" id="GO:0003856">
    <property type="term" value="F:3-dehydroquinate synthase activity"/>
    <property type="evidence" value="ECO:0007669"/>
    <property type="project" value="UniProtKB-UniRule"/>
</dbReference>
<dbReference type="EMBL" id="LHPJ01000014">
    <property type="protein sequence ID" value="KOO02619.1"/>
    <property type="molecule type" value="Genomic_DNA"/>
</dbReference>
<dbReference type="GO" id="GO:0000166">
    <property type="term" value="F:nucleotide binding"/>
    <property type="evidence" value="ECO:0007669"/>
    <property type="project" value="UniProtKB-KW"/>
</dbReference>
<dbReference type="PATRIC" id="fig|693.5.peg.2973"/>
<feature type="binding site" evidence="18">
    <location>
        <position position="147"/>
    </location>
    <ligand>
        <name>NAD(+)</name>
        <dbReference type="ChEBI" id="CHEBI:57540"/>
    </ligand>
</feature>
<feature type="binding site" evidence="18">
    <location>
        <position position="269"/>
    </location>
    <ligand>
        <name>Zn(2+)</name>
        <dbReference type="ChEBI" id="CHEBI:29105"/>
    </ligand>
</feature>
<dbReference type="UniPathway" id="UPA00053">
    <property type="reaction ID" value="UER00085"/>
</dbReference>
<comment type="caution">
    <text evidence="21">The sequence shown here is derived from an EMBL/GenBank/DDBJ whole genome shotgun (WGS) entry which is preliminary data.</text>
</comment>
<name>A0A0M0HKM0_VIBNE</name>
<dbReference type="Gene3D" id="3.40.50.1970">
    <property type="match status" value="1"/>
</dbReference>
<dbReference type="OrthoDB" id="9806583at2"/>